<dbReference type="Proteomes" id="UP000515158">
    <property type="component" value="Unplaced"/>
</dbReference>
<keyword evidence="3" id="KW-1185">Reference proteome</keyword>
<dbReference type="InterPro" id="IPR009003">
    <property type="entry name" value="Peptidase_S1_PA"/>
</dbReference>
<dbReference type="InterPro" id="IPR043504">
    <property type="entry name" value="Peptidase_S1_PA_chymotrypsin"/>
</dbReference>
<dbReference type="GO" id="GO:0004252">
    <property type="term" value="F:serine-type endopeptidase activity"/>
    <property type="evidence" value="ECO:0007669"/>
    <property type="project" value="InterPro"/>
</dbReference>
<dbReference type="GO" id="GO:0006508">
    <property type="term" value="P:proteolysis"/>
    <property type="evidence" value="ECO:0007669"/>
    <property type="project" value="InterPro"/>
</dbReference>
<dbReference type="Gene3D" id="2.40.10.10">
    <property type="entry name" value="Trypsin-like serine proteases"/>
    <property type="match status" value="2"/>
</dbReference>
<dbReference type="InParanoid" id="A0A6P8ZTE1"/>
<sequence length="566" mass="61902">MQLRTTDGSIVPLPEPKLQPLVLSEPTHSSKCGQTNLPLFSLAYNHTLPGPLPWSVAIYIGDNDKTFISGVLLRDDIVITDAHLLVVPGSAWNDSVAVRTVDPAEVRVMWVSHTGRRYGSQVVTVHARERDRGAYQTSRTFDVALLRLKKPFPNSGAACWDHNLPTLERYQLGVTDAWDVSILDFQSDVLATPYVNLINDHCIFKNTPIPRVKMSMEKYCTGPVRVAVKTGTGFLIRKGDSWFVHGILSTTVASGDDRWVITDLAEEGVSSWLREKLAEESVDPTLHPEAPAEPARRSECGKTTIPLSSLADNGTLADHMPWTVVVYRKDPNGTIRMSPGVLVRVDAVLTDASLLVEPSGEGSDVMRAVDPESAFVVWFTPSGRRRRSNVLKIFVGEKSHRLGSSNATFNLALLRLGSPFLNSSVACLDLENTLPGLLEGKMGVMETWNGDPFWFSNNIVATTFVSNADCMLVQKSANVTSDMLCTKGTRALESTLKPRKGVKVLLDVKPGTGFFERSGDAWFVRGIVAFSGGSGEGRLAVVALADSRTRAWLREKMSVGDDATHS</sequence>
<dbReference type="Pfam" id="PF00089">
    <property type="entry name" value="Trypsin"/>
    <property type="match status" value="1"/>
</dbReference>
<evidence type="ECO:0000256" key="1">
    <source>
        <dbReference type="SAM" id="MobiDB-lite"/>
    </source>
</evidence>
<reference evidence="4" key="1">
    <citation type="submission" date="2025-08" db="UniProtKB">
        <authorList>
            <consortium name="RefSeq"/>
        </authorList>
    </citation>
    <scope>IDENTIFICATION</scope>
    <source>
        <tissue evidence="4">Total insect</tissue>
    </source>
</reference>
<dbReference type="RefSeq" id="XP_034248543.1">
    <property type="nucleotide sequence ID" value="XM_034392652.1"/>
</dbReference>
<dbReference type="SUPFAM" id="SSF50494">
    <property type="entry name" value="Trypsin-like serine proteases"/>
    <property type="match status" value="2"/>
</dbReference>
<protein>
    <submittedName>
        <fullName evidence="4">Uncharacterized protein LOC117649688 isoform X2</fullName>
    </submittedName>
</protein>
<feature type="region of interest" description="Disordered" evidence="1">
    <location>
        <begin position="280"/>
        <end position="300"/>
    </location>
</feature>
<accession>A0A6P8ZTE1</accession>
<feature type="domain" description="Peptidase S1" evidence="2">
    <location>
        <begin position="49"/>
        <end position="223"/>
    </location>
</feature>
<evidence type="ECO:0000259" key="2">
    <source>
        <dbReference type="Pfam" id="PF00089"/>
    </source>
</evidence>
<dbReference type="InterPro" id="IPR051333">
    <property type="entry name" value="CLIP_Serine_Protease"/>
</dbReference>
<dbReference type="AlphaFoldDB" id="A0A6P8ZTE1"/>
<dbReference type="OrthoDB" id="10500741at2759"/>
<dbReference type="GeneID" id="117649688"/>
<organism evidence="4">
    <name type="scientific">Thrips palmi</name>
    <name type="common">Melon thrips</name>
    <dbReference type="NCBI Taxonomy" id="161013"/>
    <lineage>
        <taxon>Eukaryota</taxon>
        <taxon>Metazoa</taxon>
        <taxon>Ecdysozoa</taxon>
        <taxon>Arthropoda</taxon>
        <taxon>Hexapoda</taxon>
        <taxon>Insecta</taxon>
        <taxon>Pterygota</taxon>
        <taxon>Neoptera</taxon>
        <taxon>Paraneoptera</taxon>
        <taxon>Thysanoptera</taxon>
        <taxon>Terebrantia</taxon>
        <taxon>Thripoidea</taxon>
        <taxon>Thripidae</taxon>
        <taxon>Thrips</taxon>
    </lineage>
</organism>
<evidence type="ECO:0000313" key="4">
    <source>
        <dbReference type="RefSeq" id="XP_034248543.1"/>
    </source>
</evidence>
<dbReference type="PANTHER" id="PTHR24260">
    <property type="match status" value="1"/>
</dbReference>
<dbReference type="InterPro" id="IPR001254">
    <property type="entry name" value="Trypsin_dom"/>
</dbReference>
<name>A0A6P8ZTE1_THRPL</name>
<dbReference type="PANTHER" id="PTHR24260:SF136">
    <property type="entry name" value="GH08193P-RELATED"/>
    <property type="match status" value="1"/>
</dbReference>
<proteinExistence type="predicted"/>
<gene>
    <name evidence="4" type="primary">LOC117649688</name>
</gene>
<evidence type="ECO:0000313" key="3">
    <source>
        <dbReference type="Proteomes" id="UP000515158"/>
    </source>
</evidence>